<reference evidence="1 2" key="1">
    <citation type="journal article" date="2018" name="Sci. Rep.">
        <title>Genomic signatures of local adaptation to the degree of environmental predictability in rotifers.</title>
        <authorList>
            <person name="Franch-Gras L."/>
            <person name="Hahn C."/>
            <person name="Garcia-Roger E.M."/>
            <person name="Carmona M.J."/>
            <person name="Serra M."/>
            <person name="Gomez A."/>
        </authorList>
    </citation>
    <scope>NUCLEOTIDE SEQUENCE [LARGE SCALE GENOMIC DNA]</scope>
    <source>
        <strain evidence="1">HYR1</strain>
    </source>
</reference>
<dbReference type="EMBL" id="REGN01001561">
    <property type="protein sequence ID" value="RNA33896.1"/>
    <property type="molecule type" value="Genomic_DNA"/>
</dbReference>
<proteinExistence type="predicted"/>
<sequence>MILKQKLRNVYHRTDITSYIYSFVNRLHEFYEENLNKVKRNSTISPPHIILEHLIELIRA</sequence>
<accession>A0A3M7SDN7</accession>
<comment type="caution">
    <text evidence="1">The sequence shown here is derived from an EMBL/GenBank/DDBJ whole genome shotgun (WGS) entry which is preliminary data.</text>
</comment>
<name>A0A3M7SDN7_BRAPC</name>
<evidence type="ECO:0000313" key="2">
    <source>
        <dbReference type="Proteomes" id="UP000276133"/>
    </source>
</evidence>
<keyword evidence="2" id="KW-1185">Reference proteome</keyword>
<protein>
    <submittedName>
        <fullName evidence="1">Uncharacterized protein</fullName>
    </submittedName>
</protein>
<dbReference type="AlphaFoldDB" id="A0A3M7SDN7"/>
<evidence type="ECO:0000313" key="1">
    <source>
        <dbReference type="EMBL" id="RNA33896.1"/>
    </source>
</evidence>
<dbReference type="Proteomes" id="UP000276133">
    <property type="component" value="Unassembled WGS sequence"/>
</dbReference>
<organism evidence="1 2">
    <name type="scientific">Brachionus plicatilis</name>
    <name type="common">Marine rotifer</name>
    <name type="synonym">Brachionus muelleri</name>
    <dbReference type="NCBI Taxonomy" id="10195"/>
    <lineage>
        <taxon>Eukaryota</taxon>
        <taxon>Metazoa</taxon>
        <taxon>Spiralia</taxon>
        <taxon>Gnathifera</taxon>
        <taxon>Rotifera</taxon>
        <taxon>Eurotatoria</taxon>
        <taxon>Monogononta</taxon>
        <taxon>Pseudotrocha</taxon>
        <taxon>Ploima</taxon>
        <taxon>Brachionidae</taxon>
        <taxon>Brachionus</taxon>
    </lineage>
</organism>
<gene>
    <name evidence="1" type="ORF">BpHYR1_021120</name>
</gene>